<dbReference type="GO" id="GO:1990904">
    <property type="term" value="C:ribonucleoprotein complex"/>
    <property type="evidence" value="ECO:0007669"/>
    <property type="project" value="UniProtKB-KW"/>
</dbReference>
<name>A0A517SLR0_9PLAN</name>
<evidence type="ECO:0000313" key="4">
    <source>
        <dbReference type="EMBL" id="QDT57062.1"/>
    </source>
</evidence>
<dbReference type="RefSeq" id="WP_145034452.1">
    <property type="nucleotide sequence ID" value="NZ_CP036271.1"/>
</dbReference>
<proteinExistence type="predicted"/>
<keyword evidence="2" id="KW-0687">Ribonucleoprotein</keyword>
<keyword evidence="5" id="KW-1185">Reference proteome</keyword>
<feature type="region of interest" description="Disordered" evidence="3">
    <location>
        <begin position="95"/>
        <end position="133"/>
    </location>
</feature>
<dbReference type="InterPro" id="IPR034704">
    <property type="entry name" value="Ribosomal_bL28/bL31-like_sf"/>
</dbReference>
<dbReference type="SUPFAM" id="SSF143800">
    <property type="entry name" value="L28p-like"/>
    <property type="match status" value="1"/>
</dbReference>
<evidence type="ECO:0000256" key="2">
    <source>
        <dbReference type="ARBA" id="ARBA00023274"/>
    </source>
</evidence>
<reference evidence="4 5" key="1">
    <citation type="submission" date="2019-02" db="EMBL/GenBank/DDBJ databases">
        <title>Deep-cultivation of Planctomycetes and their phenomic and genomic characterization uncovers novel biology.</title>
        <authorList>
            <person name="Wiegand S."/>
            <person name="Jogler M."/>
            <person name="Boedeker C."/>
            <person name="Pinto D."/>
            <person name="Vollmers J."/>
            <person name="Rivas-Marin E."/>
            <person name="Kohn T."/>
            <person name="Peeters S.H."/>
            <person name="Heuer A."/>
            <person name="Rast P."/>
            <person name="Oberbeckmann S."/>
            <person name="Bunk B."/>
            <person name="Jeske O."/>
            <person name="Meyerdierks A."/>
            <person name="Storesund J.E."/>
            <person name="Kallscheuer N."/>
            <person name="Luecker S."/>
            <person name="Lage O.M."/>
            <person name="Pohl T."/>
            <person name="Merkel B.J."/>
            <person name="Hornburger P."/>
            <person name="Mueller R.-W."/>
            <person name="Bruemmer F."/>
            <person name="Labrenz M."/>
            <person name="Spormann A.M."/>
            <person name="Op den Camp H."/>
            <person name="Overmann J."/>
            <person name="Amann R."/>
            <person name="Jetten M.S.M."/>
            <person name="Mascher T."/>
            <person name="Medema M.H."/>
            <person name="Devos D.P."/>
            <person name="Kaster A.-K."/>
            <person name="Ovreas L."/>
            <person name="Rohde M."/>
            <person name="Galperin M.Y."/>
            <person name="Jogler C."/>
        </authorList>
    </citation>
    <scope>NUCLEOTIDE SEQUENCE [LARGE SCALE GENOMIC DNA]</scope>
    <source>
        <strain evidence="4 5">Pan44</strain>
    </source>
</reference>
<dbReference type="AlphaFoldDB" id="A0A517SLR0"/>
<protein>
    <submittedName>
        <fullName evidence="4">50S ribosomal protein L28</fullName>
    </submittedName>
</protein>
<dbReference type="EMBL" id="CP036271">
    <property type="protein sequence ID" value="QDT57062.1"/>
    <property type="molecule type" value="Genomic_DNA"/>
</dbReference>
<feature type="compositionally biased region" description="Basic and acidic residues" evidence="3">
    <location>
        <begin position="97"/>
        <end position="133"/>
    </location>
</feature>
<sequence length="133" mass="14963">MSTLKKNKRIKLAKQLEIYGDLKPTTGNSITRRGKAKYLGGNGRKTTGISRRVFKKNLQCVRVQEDGIVVRRRVPVSLLRSGLVLKPIVREPFTIDEPIRSETPKKGEAKKGDKKPEAKKAEAKTKKAEPKKK</sequence>
<organism evidence="4 5">
    <name type="scientific">Caulifigura coniformis</name>
    <dbReference type="NCBI Taxonomy" id="2527983"/>
    <lineage>
        <taxon>Bacteria</taxon>
        <taxon>Pseudomonadati</taxon>
        <taxon>Planctomycetota</taxon>
        <taxon>Planctomycetia</taxon>
        <taxon>Planctomycetales</taxon>
        <taxon>Planctomycetaceae</taxon>
        <taxon>Caulifigura</taxon>
    </lineage>
</organism>
<dbReference type="InterPro" id="IPR037147">
    <property type="entry name" value="Ribosomal_bL28_sf"/>
</dbReference>
<dbReference type="InParanoid" id="A0A517SLR0"/>
<dbReference type="GO" id="GO:0005840">
    <property type="term" value="C:ribosome"/>
    <property type="evidence" value="ECO:0007669"/>
    <property type="project" value="UniProtKB-KW"/>
</dbReference>
<dbReference type="OrthoDB" id="9805609at2"/>
<accession>A0A517SLR0</accession>
<evidence type="ECO:0000256" key="3">
    <source>
        <dbReference type="SAM" id="MobiDB-lite"/>
    </source>
</evidence>
<gene>
    <name evidence="4" type="primary">rpmB</name>
    <name evidence="4" type="ORF">Pan44_51270</name>
</gene>
<dbReference type="GO" id="GO:0003735">
    <property type="term" value="F:structural constituent of ribosome"/>
    <property type="evidence" value="ECO:0007669"/>
    <property type="project" value="InterPro"/>
</dbReference>
<dbReference type="Gene3D" id="2.20.150.30">
    <property type="match status" value="1"/>
</dbReference>
<dbReference type="Gene3D" id="2.30.170.40">
    <property type="entry name" value="Ribosomal protein L28/L24"/>
    <property type="match status" value="1"/>
</dbReference>
<dbReference type="KEGG" id="ccos:Pan44_51270"/>
<keyword evidence="1 4" id="KW-0689">Ribosomal protein</keyword>
<dbReference type="Proteomes" id="UP000315700">
    <property type="component" value="Chromosome"/>
</dbReference>
<evidence type="ECO:0000313" key="5">
    <source>
        <dbReference type="Proteomes" id="UP000315700"/>
    </source>
</evidence>
<evidence type="ECO:0000256" key="1">
    <source>
        <dbReference type="ARBA" id="ARBA00022980"/>
    </source>
</evidence>